<keyword evidence="6" id="KW-1185">Reference proteome</keyword>
<sequence>MQNIIHLLSTYHPHWRKLTSRERDVCILMIQGKKNQEVAHSLGISHRTVERYRQNALSKLKAKTPLHLLWHTFKDSFSLEFKSYR</sequence>
<keyword evidence="1" id="KW-0805">Transcription regulation</keyword>
<dbReference type="RefSeq" id="WP_038498910.1">
    <property type="nucleotide sequence ID" value="NZ_AFWK01000052.1"/>
</dbReference>
<gene>
    <name evidence="5" type="ORF">IX83_02770</name>
</gene>
<dbReference type="Gene3D" id="1.10.10.10">
    <property type="entry name" value="Winged helix-like DNA-binding domain superfamily/Winged helix DNA-binding domain"/>
    <property type="match status" value="1"/>
</dbReference>
<dbReference type="AlphaFoldDB" id="A0A077DE06"/>
<evidence type="ECO:0000313" key="6">
    <source>
        <dbReference type="Proteomes" id="UP000028945"/>
    </source>
</evidence>
<dbReference type="KEGG" id="bpsi:IX83_02770"/>
<feature type="domain" description="HTH luxR-type" evidence="4">
    <location>
        <begin position="11"/>
        <end position="76"/>
    </location>
</feature>
<dbReference type="PANTHER" id="PTHR44688:SF16">
    <property type="entry name" value="DNA-BINDING TRANSCRIPTIONAL ACTIVATOR DEVR_DOSR"/>
    <property type="match status" value="1"/>
</dbReference>
<dbReference type="PRINTS" id="PR00038">
    <property type="entry name" value="HTHLUXR"/>
</dbReference>
<keyword evidence="2" id="KW-0238">DNA-binding</keyword>
<dbReference type="InterPro" id="IPR016032">
    <property type="entry name" value="Sig_transdc_resp-reg_C-effctor"/>
</dbReference>
<dbReference type="HOGENOM" id="CLU_2506022_0_0_4"/>
<dbReference type="CDD" id="cd06170">
    <property type="entry name" value="LuxR_C_like"/>
    <property type="match status" value="1"/>
</dbReference>
<dbReference type="PROSITE" id="PS00622">
    <property type="entry name" value="HTH_LUXR_1"/>
    <property type="match status" value="1"/>
</dbReference>
<organism evidence="5 6">
    <name type="scientific">Basilea psittacipulmonis DSM 24701</name>
    <dbReference type="NCBI Taxonomy" id="1072685"/>
    <lineage>
        <taxon>Bacteria</taxon>
        <taxon>Pseudomonadati</taxon>
        <taxon>Pseudomonadota</taxon>
        <taxon>Betaproteobacteria</taxon>
        <taxon>Burkholderiales</taxon>
        <taxon>Alcaligenaceae</taxon>
        <taxon>Basilea</taxon>
    </lineage>
</organism>
<keyword evidence="3" id="KW-0804">Transcription</keyword>
<dbReference type="SUPFAM" id="SSF46894">
    <property type="entry name" value="C-terminal effector domain of the bipartite response regulators"/>
    <property type="match status" value="1"/>
</dbReference>
<evidence type="ECO:0000256" key="1">
    <source>
        <dbReference type="ARBA" id="ARBA00023015"/>
    </source>
</evidence>
<dbReference type="Proteomes" id="UP000028945">
    <property type="component" value="Chromosome"/>
</dbReference>
<dbReference type="EMBL" id="CP009238">
    <property type="protein sequence ID" value="AIL32381.1"/>
    <property type="molecule type" value="Genomic_DNA"/>
</dbReference>
<reference evidence="5 6" key="1">
    <citation type="journal article" date="2014" name="BMC Genomics">
        <title>A genomic perspective on a new bacterial genus and species from the Alcaligenaceae family, Basilea psittacipulmonis.</title>
        <authorList>
            <person name="Whiteson K.L."/>
            <person name="Hernandez D."/>
            <person name="Lazarevic V."/>
            <person name="Gaia N."/>
            <person name="Farinelli L."/>
            <person name="Francois P."/>
            <person name="Pilo P."/>
            <person name="Frey J."/>
            <person name="Schrenzel J."/>
        </authorList>
    </citation>
    <scope>NUCLEOTIDE SEQUENCE [LARGE SCALE GENOMIC DNA]</scope>
    <source>
        <strain evidence="5 6">DSM 24701</strain>
    </source>
</reference>
<dbReference type="PROSITE" id="PS50043">
    <property type="entry name" value="HTH_LUXR_2"/>
    <property type="match status" value="1"/>
</dbReference>
<evidence type="ECO:0000313" key="5">
    <source>
        <dbReference type="EMBL" id="AIL32381.1"/>
    </source>
</evidence>
<accession>A0A077DE06</accession>
<dbReference type="OrthoDB" id="9154877at2"/>
<protein>
    <recommendedName>
        <fullName evidence="4">HTH luxR-type domain-containing protein</fullName>
    </recommendedName>
</protein>
<dbReference type="PANTHER" id="PTHR44688">
    <property type="entry name" value="DNA-BINDING TRANSCRIPTIONAL ACTIVATOR DEVR_DOSR"/>
    <property type="match status" value="1"/>
</dbReference>
<evidence type="ECO:0000256" key="2">
    <source>
        <dbReference type="ARBA" id="ARBA00023125"/>
    </source>
</evidence>
<dbReference type="GO" id="GO:0006355">
    <property type="term" value="P:regulation of DNA-templated transcription"/>
    <property type="evidence" value="ECO:0007669"/>
    <property type="project" value="InterPro"/>
</dbReference>
<evidence type="ECO:0000259" key="4">
    <source>
        <dbReference type="PROSITE" id="PS50043"/>
    </source>
</evidence>
<dbReference type="InterPro" id="IPR036388">
    <property type="entry name" value="WH-like_DNA-bd_sf"/>
</dbReference>
<proteinExistence type="predicted"/>
<dbReference type="Pfam" id="PF00196">
    <property type="entry name" value="GerE"/>
    <property type="match status" value="1"/>
</dbReference>
<name>A0A077DE06_9BURK</name>
<dbReference type="InterPro" id="IPR000792">
    <property type="entry name" value="Tscrpt_reg_LuxR_C"/>
</dbReference>
<dbReference type="SMART" id="SM00421">
    <property type="entry name" value="HTH_LUXR"/>
    <property type="match status" value="1"/>
</dbReference>
<evidence type="ECO:0000256" key="3">
    <source>
        <dbReference type="ARBA" id="ARBA00023163"/>
    </source>
</evidence>
<dbReference type="GO" id="GO:0003677">
    <property type="term" value="F:DNA binding"/>
    <property type="evidence" value="ECO:0007669"/>
    <property type="project" value="UniProtKB-KW"/>
</dbReference>